<dbReference type="AlphaFoldDB" id="A0A395N7K3"/>
<keyword evidence="2" id="KW-0472">Membrane</keyword>
<dbReference type="InterPro" id="IPR053008">
    <property type="entry name" value="Phomopsin_biosynth_assoc"/>
</dbReference>
<keyword evidence="2" id="KW-1133">Transmembrane helix</keyword>
<comment type="caution">
    <text evidence="3">The sequence shown here is derived from an EMBL/GenBank/DDBJ whole genome shotgun (WGS) entry which is preliminary data.</text>
</comment>
<gene>
    <name evidence="3" type="ORF">TARUN_10153</name>
</gene>
<feature type="compositionally biased region" description="Basic and acidic residues" evidence="1">
    <location>
        <begin position="106"/>
        <end position="118"/>
    </location>
</feature>
<keyword evidence="2" id="KW-0812">Transmembrane</keyword>
<feature type="region of interest" description="Disordered" evidence="1">
    <location>
        <begin position="100"/>
        <end position="119"/>
    </location>
</feature>
<evidence type="ECO:0000313" key="3">
    <source>
        <dbReference type="EMBL" id="RFU72110.1"/>
    </source>
</evidence>
<evidence type="ECO:0000256" key="2">
    <source>
        <dbReference type="SAM" id="Phobius"/>
    </source>
</evidence>
<protein>
    <submittedName>
        <fullName evidence="3">Uncharacterized protein</fullName>
    </submittedName>
</protein>
<dbReference type="Proteomes" id="UP000266272">
    <property type="component" value="Unassembled WGS sequence"/>
</dbReference>
<evidence type="ECO:0000313" key="4">
    <source>
        <dbReference type="Proteomes" id="UP000266272"/>
    </source>
</evidence>
<sequence>MEVLSGSRPGNGAYEKVALTDPELDSDQGTTTPTNWPYGLRRRHPRTLLSTLWLCTRVVFITASVAAWAASMWLVYLTSQELGQARSLITNITTVASTTTTTTTSNEHRPHPHTHQETHNIGFIPGGTLPVAGYGFVYNTSYCNGWEDPQGAKARGCVLDPTQGGWVHELCHDPGLLREWMKLPDFGWYLDPKRKHRIPQEKVWAADIPGGVMTPLYTVMDFHVQHCKFVMRLRIKHAMRKNRGLGYIPLDPSHTLHCLNLITEEATPETKAKELTKVILGVFGGGTEGFGLGGECYMPLQ</sequence>
<dbReference type="PANTHER" id="PTHR35896:SF3">
    <property type="entry name" value="MAJOR FACILITATOR SUPERFAMILY TRANSPORTER"/>
    <property type="match status" value="1"/>
</dbReference>
<organism evidence="3 4">
    <name type="scientific">Trichoderma arundinaceum</name>
    <dbReference type="NCBI Taxonomy" id="490622"/>
    <lineage>
        <taxon>Eukaryota</taxon>
        <taxon>Fungi</taxon>
        <taxon>Dikarya</taxon>
        <taxon>Ascomycota</taxon>
        <taxon>Pezizomycotina</taxon>
        <taxon>Sordariomycetes</taxon>
        <taxon>Hypocreomycetidae</taxon>
        <taxon>Hypocreales</taxon>
        <taxon>Hypocreaceae</taxon>
        <taxon>Trichoderma</taxon>
    </lineage>
</organism>
<feature type="transmembrane region" description="Helical" evidence="2">
    <location>
        <begin position="51"/>
        <end position="76"/>
    </location>
</feature>
<name>A0A395N7K3_TRIAR</name>
<feature type="region of interest" description="Disordered" evidence="1">
    <location>
        <begin position="19"/>
        <end position="38"/>
    </location>
</feature>
<dbReference type="OrthoDB" id="3501153at2759"/>
<keyword evidence="4" id="KW-1185">Reference proteome</keyword>
<proteinExistence type="predicted"/>
<reference evidence="3 4" key="1">
    <citation type="journal article" date="2018" name="PLoS Pathog.">
        <title>Evolution of structural diversity of trichothecenes, a family of toxins produced by plant pathogenic and entomopathogenic fungi.</title>
        <authorList>
            <person name="Proctor R.H."/>
            <person name="McCormick S.P."/>
            <person name="Kim H.S."/>
            <person name="Cardoza R.E."/>
            <person name="Stanley A.M."/>
            <person name="Lindo L."/>
            <person name="Kelly A."/>
            <person name="Brown D.W."/>
            <person name="Lee T."/>
            <person name="Vaughan M.M."/>
            <person name="Alexander N.J."/>
            <person name="Busman M."/>
            <person name="Gutierrez S."/>
        </authorList>
    </citation>
    <scope>NUCLEOTIDE SEQUENCE [LARGE SCALE GENOMIC DNA]</scope>
    <source>
        <strain evidence="3 4">IBT 40837</strain>
    </source>
</reference>
<dbReference type="EMBL" id="PXOA01000978">
    <property type="protein sequence ID" value="RFU72110.1"/>
    <property type="molecule type" value="Genomic_DNA"/>
</dbReference>
<accession>A0A395N7K3</accession>
<dbReference type="PANTHER" id="PTHR35896">
    <property type="entry name" value="IG-LIKE DOMAIN-CONTAINING PROTEIN"/>
    <property type="match status" value="1"/>
</dbReference>
<evidence type="ECO:0000256" key="1">
    <source>
        <dbReference type="SAM" id="MobiDB-lite"/>
    </source>
</evidence>